<feature type="domain" description="EamA" evidence="7">
    <location>
        <begin position="155"/>
        <end position="288"/>
    </location>
</feature>
<evidence type="ECO:0000259" key="7">
    <source>
        <dbReference type="Pfam" id="PF00892"/>
    </source>
</evidence>
<gene>
    <name evidence="8" type="ORF">EPICR_120052</name>
</gene>
<feature type="transmembrane region" description="Helical" evidence="6">
    <location>
        <begin position="71"/>
        <end position="93"/>
    </location>
</feature>
<name>A0A484HDA7_9BACT</name>
<sequence length="304" mass="33036">MKKTREMSLAGAAVIVMICVMFGANAAAIKITLQGMGVFASGFFRFSLAAAILFFWAKATGRSLKLEKKNVKQVLIVTCAFSVQFALFILGISKTSASRAALLINLQPFCVLVLAHIFIKGDRITPMRLGGMVIGFLGVACLFAIKGDADVRFRPGDFLVAATALVWACNAIYLKTFIEKVSVFTVTFYHLLLSLPFFLAMSLVFDDAMITAVTPSIAAAFLYQAAACTAFGFIAWNAMLKKYKASAMHSFLFIMPISGVFFSFLILKEPLTQNIAAALALIAAGIVISQWKRETPCKKALPHH</sequence>
<feature type="transmembrane region" description="Helical" evidence="6">
    <location>
        <begin position="186"/>
        <end position="205"/>
    </location>
</feature>
<dbReference type="InterPro" id="IPR050638">
    <property type="entry name" value="AA-Vitamin_Transporters"/>
</dbReference>
<feature type="transmembrane region" description="Helical" evidence="6">
    <location>
        <begin position="273"/>
        <end position="291"/>
    </location>
</feature>
<feature type="transmembrane region" description="Helical" evidence="6">
    <location>
        <begin position="250"/>
        <end position="267"/>
    </location>
</feature>
<evidence type="ECO:0000313" key="8">
    <source>
        <dbReference type="EMBL" id="VEN73154.1"/>
    </source>
</evidence>
<keyword evidence="5 6" id="KW-0472">Membrane</keyword>
<dbReference type="InterPro" id="IPR000620">
    <property type="entry name" value="EamA_dom"/>
</dbReference>
<dbReference type="EMBL" id="CAACVI010000004">
    <property type="protein sequence ID" value="VEN73154.1"/>
    <property type="molecule type" value="Genomic_DNA"/>
</dbReference>
<keyword evidence="4 6" id="KW-1133">Transmembrane helix</keyword>
<keyword evidence="2" id="KW-1003">Cell membrane</keyword>
<dbReference type="InterPro" id="IPR037185">
    <property type="entry name" value="EmrE-like"/>
</dbReference>
<comment type="subcellular location">
    <subcellularLocation>
        <location evidence="1">Cell membrane</location>
        <topology evidence="1">Multi-pass membrane protein</topology>
    </subcellularLocation>
</comment>
<evidence type="ECO:0000256" key="5">
    <source>
        <dbReference type="ARBA" id="ARBA00023136"/>
    </source>
</evidence>
<dbReference type="GO" id="GO:0005886">
    <property type="term" value="C:plasma membrane"/>
    <property type="evidence" value="ECO:0007669"/>
    <property type="project" value="UniProtKB-SubCell"/>
</dbReference>
<evidence type="ECO:0000256" key="1">
    <source>
        <dbReference type="ARBA" id="ARBA00004651"/>
    </source>
</evidence>
<evidence type="ECO:0000256" key="2">
    <source>
        <dbReference type="ARBA" id="ARBA00022475"/>
    </source>
</evidence>
<feature type="transmembrane region" description="Helical" evidence="6">
    <location>
        <begin position="126"/>
        <end position="145"/>
    </location>
</feature>
<dbReference type="Pfam" id="PF00892">
    <property type="entry name" value="EamA"/>
    <property type="match status" value="2"/>
</dbReference>
<dbReference type="PANTHER" id="PTHR32322">
    <property type="entry name" value="INNER MEMBRANE TRANSPORTER"/>
    <property type="match status" value="1"/>
</dbReference>
<dbReference type="SUPFAM" id="SSF103481">
    <property type="entry name" value="Multidrug resistance efflux transporter EmrE"/>
    <property type="match status" value="2"/>
</dbReference>
<organism evidence="8">
    <name type="scientific">uncultured Desulfobacteraceae bacterium</name>
    <dbReference type="NCBI Taxonomy" id="218296"/>
    <lineage>
        <taxon>Bacteria</taxon>
        <taxon>Pseudomonadati</taxon>
        <taxon>Thermodesulfobacteriota</taxon>
        <taxon>Desulfobacteria</taxon>
        <taxon>Desulfobacterales</taxon>
        <taxon>Desulfobacteraceae</taxon>
        <taxon>environmental samples</taxon>
    </lineage>
</organism>
<evidence type="ECO:0000256" key="4">
    <source>
        <dbReference type="ARBA" id="ARBA00022989"/>
    </source>
</evidence>
<dbReference type="PANTHER" id="PTHR32322:SF18">
    <property type="entry name" value="S-ADENOSYLMETHIONINE_S-ADENOSYLHOMOCYSTEINE TRANSPORTER"/>
    <property type="match status" value="1"/>
</dbReference>
<feature type="transmembrane region" description="Helical" evidence="6">
    <location>
        <begin position="99"/>
        <end position="119"/>
    </location>
</feature>
<feature type="transmembrane region" description="Helical" evidence="6">
    <location>
        <begin position="217"/>
        <end position="238"/>
    </location>
</feature>
<reference evidence="8" key="1">
    <citation type="submission" date="2019-01" db="EMBL/GenBank/DDBJ databases">
        <authorList>
            <consortium name="Genoscope - CEA"/>
            <person name="William W."/>
        </authorList>
    </citation>
    <scope>NUCLEOTIDE SEQUENCE</scope>
    <source>
        <strain evidence="8">CR-1</strain>
    </source>
</reference>
<feature type="transmembrane region" description="Helical" evidence="6">
    <location>
        <begin position="38"/>
        <end position="59"/>
    </location>
</feature>
<protein>
    <submittedName>
        <fullName evidence="8">Multidrug DMT transporter permease</fullName>
    </submittedName>
</protein>
<evidence type="ECO:0000256" key="6">
    <source>
        <dbReference type="SAM" id="Phobius"/>
    </source>
</evidence>
<evidence type="ECO:0000256" key="3">
    <source>
        <dbReference type="ARBA" id="ARBA00022692"/>
    </source>
</evidence>
<dbReference type="AlphaFoldDB" id="A0A484HDA7"/>
<proteinExistence type="predicted"/>
<accession>A0A484HDA7</accession>
<keyword evidence="3 6" id="KW-0812">Transmembrane</keyword>
<feature type="domain" description="EamA" evidence="7">
    <location>
        <begin position="11"/>
        <end position="143"/>
    </location>
</feature>
<feature type="transmembrane region" description="Helical" evidence="6">
    <location>
        <begin position="157"/>
        <end position="174"/>
    </location>
</feature>